<reference evidence="1 2" key="1">
    <citation type="submission" date="2018-09" db="EMBL/GenBank/DDBJ databases">
        <title>The draft genome of Acinetobacter spp. strains.</title>
        <authorList>
            <person name="Qin J."/>
            <person name="Feng Y."/>
            <person name="Zong Z."/>
        </authorList>
    </citation>
    <scope>NUCLEOTIDE SEQUENCE [LARGE SCALE GENOMIC DNA]</scope>
    <source>
        <strain evidence="1 2">WCHAc060002</strain>
    </source>
</reference>
<evidence type="ECO:0000313" key="2">
    <source>
        <dbReference type="Proteomes" id="UP000281084"/>
    </source>
</evidence>
<dbReference type="RefSeq" id="WP_120367389.1">
    <property type="nucleotide sequence ID" value="NZ_RAXZ01000008.1"/>
</dbReference>
<accession>A0A3A8GD77</accession>
<dbReference type="InterPro" id="IPR032675">
    <property type="entry name" value="LRR_dom_sf"/>
</dbReference>
<protein>
    <submittedName>
        <fullName evidence="1">Leucine-rich repeat domain-containing protein</fullName>
    </submittedName>
</protein>
<dbReference type="Pfam" id="PF13306">
    <property type="entry name" value="LRR_5"/>
    <property type="match status" value="1"/>
</dbReference>
<name>A0A3A8GD77_9GAMM</name>
<dbReference type="Proteomes" id="UP000281084">
    <property type="component" value="Unassembled WGS sequence"/>
</dbReference>
<dbReference type="EMBL" id="RAXZ01000008">
    <property type="protein sequence ID" value="RKG52964.1"/>
    <property type="molecule type" value="Genomic_DNA"/>
</dbReference>
<organism evidence="1 2">
    <name type="scientific">Acinetobacter cumulans</name>
    <dbReference type="NCBI Taxonomy" id="2136182"/>
    <lineage>
        <taxon>Bacteria</taxon>
        <taxon>Pseudomonadati</taxon>
        <taxon>Pseudomonadota</taxon>
        <taxon>Gammaproteobacteria</taxon>
        <taxon>Moraxellales</taxon>
        <taxon>Moraxellaceae</taxon>
        <taxon>Acinetobacter</taxon>
    </lineage>
</organism>
<dbReference type="AlphaFoldDB" id="A0A3A8GD77"/>
<gene>
    <name evidence="1" type="ORF">D7V64_08195</name>
</gene>
<dbReference type="Gene3D" id="3.80.10.10">
    <property type="entry name" value="Ribonuclease Inhibitor"/>
    <property type="match status" value="1"/>
</dbReference>
<evidence type="ECO:0000313" key="1">
    <source>
        <dbReference type="EMBL" id="RKG52964.1"/>
    </source>
</evidence>
<dbReference type="InterPro" id="IPR026906">
    <property type="entry name" value="LRR_5"/>
</dbReference>
<sequence length="246" mass="25733">MTVYTGIADENGDFTIPFSQDYKGGQKVIVTAEKSGASKSIELYAPSESQGGSAGLLTISGNTSNFPNNIGIITLSGINGAIASNAFYQTNADLFFAKATGLVIGDGVTEIKGQAFYGWSSAKSLVLPSTLTKIENHAFYMWNNLESLKIPEGVTSIGRGAFLAASGVSKLKTIELPTTLLTVDEEGLRNAVICEQLVCHAISPPSLLSYTSLLGLASTCVIKVPAGSVSAYKSAWSAYASQIQAI</sequence>
<comment type="caution">
    <text evidence="1">The sequence shown here is derived from an EMBL/GenBank/DDBJ whole genome shotgun (WGS) entry which is preliminary data.</text>
</comment>
<proteinExistence type="predicted"/>